<reference evidence="5" key="1">
    <citation type="submission" date="2022-11" db="UniProtKB">
        <authorList>
            <consortium name="WormBaseParasite"/>
        </authorList>
    </citation>
    <scope>IDENTIFICATION</scope>
</reference>
<evidence type="ECO:0000256" key="1">
    <source>
        <dbReference type="ARBA" id="ARBA00022574"/>
    </source>
</evidence>
<dbReference type="PROSITE" id="PS50082">
    <property type="entry name" value="WD_REPEATS_2"/>
    <property type="match status" value="2"/>
</dbReference>
<feature type="repeat" description="WD" evidence="3">
    <location>
        <begin position="283"/>
        <end position="308"/>
    </location>
</feature>
<organism evidence="4 5">
    <name type="scientific">Parascaris univalens</name>
    <name type="common">Nematode worm</name>
    <dbReference type="NCBI Taxonomy" id="6257"/>
    <lineage>
        <taxon>Eukaryota</taxon>
        <taxon>Metazoa</taxon>
        <taxon>Ecdysozoa</taxon>
        <taxon>Nematoda</taxon>
        <taxon>Chromadorea</taxon>
        <taxon>Rhabditida</taxon>
        <taxon>Spirurina</taxon>
        <taxon>Ascaridomorpha</taxon>
        <taxon>Ascaridoidea</taxon>
        <taxon>Ascarididae</taxon>
        <taxon>Parascaris</taxon>
    </lineage>
</organism>
<sequence length="372" mass="41036">RLGDCDVPHGKVARMSSAQRVVTNAKKISQFPTEDDMFHFAAGSTEGTLPHPPGTQISKVQYGPDEASQLLAVSSWAGTVRIYHFPTTPVVGVERRVYAHTKAVLAFTFFSKNELASGGLDCLVKSYNLEMGAECVMGRHDAPVRCIEYCKEHNLVASGGWDSTVKLWDIRTKGSAGFGNNGDKVYAMDTVGNRVVIGTKDRKIIVWDVRNLGEPEQIRDSPLKYQTRAVKCFPTGDAFVVSSTEGRVAVEYFDQSPEVQKNKYAFKCHREKDKSGTELIYPVNCLAFHPVHNTFVTGGSDALVNIWDPFNRKRICQLHKFPASIMSVSFNPTGTQLAIAASSMSELKESPTTPPDSCVVIRRITDVEARPK</sequence>
<dbReference type="AlphaFoldDB" id="A0A915C5Z8"/>
<dbReference type="Proteomes" id="UP000887569">
    <property type="component" value="Unplaced"/>
</dbReference>
<evidence type="ECO:0000313" key="5">
    <source>
        <dbReference type="WBParaSite" id="PgR089_g026_t01"/>
    </source>
</evidence>
<proteinExistence type="predicted"/>
<evidence type="ECO:0000313" key="4">
    <source>
        <dbReference type="Proteomes" id="UP000887569"/>
    </source>
</evidence>
<dbReference type="InterPro" id="IPR036322">
    <property type="entry name" value="WD40_repeat_dom_sf"/>
</dbReference>
<dbReference type="InterPro" id="IPR020472">
    <property type="entry name" value="WD40_PAC1"/>
</dbReference>
<evidence type="ECO:0000256" key="3">
    <source>
        <dbReference type="PROSITE-ProRule" id="PRU00221"/>
    </source>
</evidence>
<dbReference type="InterPro" id="IPR015943">
    <property type="entry name" value="WD40/YVTN_repeat-like_dom_sf"/>
</dbReference>
<dbReference type="PANTHER" id="PTHR10971">
    <property type="entry name" value="MRNA EXPORT FACTOR AND BUB3"/>
    <property type="match status" value="1"/>
</dbReference>
<keyword evidence="2" id="KW-0677">Repeat</keyword>
<dbReference type="PROSITE" id="PS50294">
    <property type="entry name" value="WD_REPEATS_REGION"/>
    <property type="match status" value="1"/>
</dbReference>
<dbReference type="WBParaSite" id="PgR089_g026_t01">
    <property type="protein sequence ID" value="PgR089_g026_t01"/>
    <property type="gene ID" value="PgR089_g026"/>
</dbReference>
<evidence type="ECO:0000256" key="2">
    <source>
        <dbReference type="ARBA" id="ARBA00022737"/>
    </source>
</evidence>
<feature type="repeat" description="WD" evidence="3">
    <location>
        <begin position="137"/>
        <end position="172"/>
    </location>
</feature>
<dbReference type="PROSITE" id="PS00678">
    <property type="entry name" value="WD_REPEATS_1"/>
    <property type="match status" value="1"/>
</dbReference>
<dbReference type="Gene3D" id="2.130.10.10">
    <property type="entry name" value="YVTN repeat-like/Quinoprotein amine dehydrogenase"/>
    <property type="match status" value="1"/>
</dbReference>
<dbReference type="PRINTS" id="PR00320">
    <property type="entry name" value="GPROTEINBRPT"/>
</dbReference>
<protein>
    <submittedName>
        <fullName evidence="5">Mitotic checkpoint protein BUB3</fullName>
    </submittedName>
</protein>
<dbReference type="InterPro" id="IPR001680">
    <property type="entry name" value="WD40_rpt"/>
</dbReference>
<dbReference type="SUPFAM" id="SSF50978">
    <property type="entry name" value="WD40 repeat-like"/>
    <property type="match status" value="1"/>
</dbReference>
<dbReference type="SMART" id="SM00320">
    <property type="entry name" value="WD40"/>
    <property type="match status" value="6"/>
</dbReference>
<dbReference type="Pfam" id="PF00400">
    <property type="entry name" value="WD40"/>
    <property type="match status" value="2"/>
</dbReference>
<accession>A0A915C5Z8</accession>
<keyword evidence="1 3" id="KW-0853">WD repeat</keyword>
<dbReference type="InterPro" id="IPR019775">
    <property type="entry name" value="WD40_repeat_CS"/>
</dbReference>
<keyword evidence="4" id="KW-1185">Reference proteome</keyword>
<name>A0A915C5Z8_PARUN</name>